<dbReference type="EMBL" id="SPLM01000072">
    <property type="protein sequence ID" value="TMW63664.1"/>
    <property type="molecule type" value="Genomic_DNA"/>
</dbReference>
<gene>
    <name evidence="1" type="ORF">Poli38472_002605</name>
</gene>
<organism evidence="1 2">
    <name type="scientific">Pythium oligandrum</name>
    <name type="common">Mycoparasitic fungus</name>
    <dbReference type="NCBI Taxonomy" id="41045"/>
    <lineage>
        <taxon>Eukaryota</taxon>
        <taxon>Sar</taxon>
        <taxon>Stramenopiles</taxon>
        <taxon>Oomycota</taxon>
        <taxon>Peronosporomycetes</taxon>
        <taxon>Pythiales</taxon>
        <taxon>Pythiaceae</taxon>
        <taxon>Pythium</taxon>
    </lineage>
</organism>
<dbReference type="Proteomes" id="UP000794436">
    <property type="component" value="Unassembled WGS sequence"/>
</dbReference>
<evidence type="ECO:0000313" key="2">
    <source>
        <dbReference type="Proteomes" id="UP000794436"/>
    </source>
</evidence>
<evidence type="ECO:0000313" key="1">
    <source>
        <dbReference type="EMBL" id="TMW63664.1"/>
    </source>
</evidence>
<proteinExistence type="predicted"/>
<keyword evidence="2" id="KW-1185">Reference proteome</keyword>
<accession>A0A8K1CIG8</accession>
<evidence type="ECO:0008006" key="3">
    <source>
        <dbReference type="Google" id="ProtNLM"/>
    </source>
</evidence>
<protein>
    <recommendedName>
        <fullName evidence="3">PX domain-containing protein</fullName>
    </recommendedName>
</protein>
<reference evidence="1" key="1">
    <citation type="submission" date="2019-03" db="EMBL/GenBank/DDBJ databases">
        <title>Long read genome sequence of the mycoparasitic Pythium oligandrum ATCC 38472 isolated from sugarbeet rhizosphere.</title>
        <authorList>
            <person name="Gaulin E."/>
        </authorList>
    </citation>
    <scope>NUCLEOTIDE SEQUENCE</scope>
    <source>
        <strain evidence="1">ATCC 38472_TT</strain>
    </source>
</reference>
<sequence length="184" mass="21442">MQDCPSLMLQSLNFLSHVDRISVHEDHRSLTDTSFLIEVHFTDDDESMARASLSSTTSHTSTYQVKKSYSEFVDLQHELFYSAHQTHRRKNYSRFGANIREQCSYCTTLVAQCAMLEERLPGRFGRLFLSTEKMETMMETMLDQLLALAQSKMRWDHNSELCRGQRLLPVVLTSFLVQELMMEE</sequence>
<name>A0A8K1CIG8_PYTOL</name>
<comment type="caution">
    <text evidence="1">The sequence shown here is derived from an EMBL/GenBank/DDBJ whole genome shotgun (WGS) entry which is preliminary data.</text>
</comment>
<dbReference type="AlphaFoldDB" id="A0A8K1CIG8"/>